<feature type="transmembrane region" description="Helical" evidence="10">
    <location>
        <begin position="132"/>
        <end position="154"/>
    </location>
</feature>
<accession>S7QLA9</accession>
<feature type="transmembrane region" description="Helical" evidence="10">
    <location>
        <begin position="215"/>
        <end position="236"/>
    </location>
</feature>
<name>S7QLA9_GLOTA</name>
<dbReference type="Proteomes" id="UP000030669">
    <property type="component" value="Unassembled WGS sequence"/>
</dbReference>
<keyword evidence="5 10" id="KW-1133">Transmembrane helix</keyword>
<evidence type="ECO:0000256" key="7">
    <source>
        <dbReference type="ARBA" id="ARBA00023065"/>
    </source>
</evidence>
<evidence type="ECO:0000256" key="6">
    <source>
        <dbReference type="ARBA" id="ARBA00023053"/>
    </source>
</evidence>
<keyword evidence="4 10" id="KW-0812">Transmembrane</keyword>
<evidence type="ECO:0000256" key="5">
    <source>
        <dbReference type="ARBA" id="ARBA00022989"/>
    </source>
</evidence>
<evidence type="ECO:0000256" key="8">
    <source>
        <dbReference type="ARBA" id="ARBA00023136"/>
    </source>
</evidence>
<evidence type="ECO:0000313" key="13">
    <source>
        <dbReference type="Proteomes" id="UP000030669"/>
    </source>
</evidence>
<dbReference type="KEGG" id="gtr:GLOTRDRAFT_67449"/>
<evidence type="ECO:0000259" key="11">
    <source>
        <dbReference type="Pfam" id="PF00999"/>
    </source>
</evidence>
<evidence type="ECO:0000256" key="2">
    <source>
        <dbReference type="ARBA" id="ARBA00022448"/>
    </source>
</evidence>
<dbReference type="GO" id="GO:0006814">
    <property type="term" value="P:sodium ion transport"/>
    <property type="evidence" value="ECO:0007669"/>
    <property type="project" value="UniProtKB-KW"/>
</dbReference>
<dbReference type="Gene3D" id="1.20.1530.20">
    <property type="match status" value="1"/>
</dbReference>
<dbReference type="eggNOG" id="ENOG502QWRB">
    <property type="taxonomic scope" value="Eukaryota"/>
</dbReference>
<evidence type="ECO:0000256" key="9">
    <source>
        <dbReference type="ARBA" id="ARBA00023201"/>
    </source>
</evidence>
<organism evidence="12 13">
    <name type="scientific">Gloeophyllum trabeum (strain ATCC 11539 / FP-39264 / Madison 617)</name>
    <name type="common">Brown rot fungus</name>
    <dbReference type="NCBI Taxonomy" id="670483"/>
    <lineage>
        <taxon>Eukaryota</taxon>
        <taxon>Fungi</taxon>
        <taxon>Dikarya</taxon>
        <taxon>Basidiomycota</taxon>
        <taxon>Agaricomycotina</taxon>
        <taxon>Agaricomycetes</taxon>
        <taxon>Gloeophyllales</taxon>
        <taxon>Gloeophyllaceae</taxon>
        <taxon>Gloeophyllum</taxon>
    </lineage>
</organism>
<dbReference type="PANTHER" id="PTHR43562">
    <property type="entry name" value="NAPA-TYPE SODIUM/HYDROGEN ANTIPORTER"/>
    <property type="match status" value="1"/>
</dbReference>
<sequence>MSSDADAYSYAYTEPTLSALLSVSSFLVALNLFRVLVENVISGAGLLGEISVGVIFGTPLAGILAQEWMAAFEILGYIGLCLMVLEGGLNTPLSHALPALPISLAIACTGMIAPIVSSLVYFSLILRPGYSLLHAFAAGAALSSTSLGTTFSVLSSVKGGIGEQIGQSKLGAVLMSAAMADDVVGLILLKVVVVLGSSSSTSVGWTIGRPLLASFGMLALSWILAKWLFAPLVSILLRLTPERLKHEVNLAVIVLLTTGYVAIASLAGTSPLLGAFIAGIVLAFLSGSPAASSASDALSTATAPSFRYTFEQYINPALSYILRPIFFASIGFAIPVKTMFRGPVVWKGMVYAIIMTGAKILCGAWLPATISTSSSEPAPSPPPTSLLLPTSLLGLAMVARGEIGLLIAQVAKTAGLLEDELFLVCIWATVLCTIFGPVSVGWVCRRWEKVGAGMGRWG</sequence>
<keyword evidence="2" id="KW-0813">Transport</keyword>
<keyword evidence="8 10" id="KW-0472">Membrane</keyword>
<reference evidence="12 13" key="1">
    <citation type="journal article" date="2012" name="Science">
        <title>The Paleozoic origin of enzymatic lignin decomposition reconstructed from 31 fungal genomes.</title>
        <authorList>
            <person name="Floudas D."/>
            <person name="Binder M."/>
            <person name="Riley R."/>
            <person name="Barry K."/>
            <person name="Blanchette R.A."/>
            <person name="Henrissat B."/>
            <person name="Martinez A.T."/>
            <person name="Otillar R."/>
            <person name="Spatafora J.W."/>
            <person name="Yadav J.S."/>
            <person name="Aerts A."/>
            <person name="Benoit I."/>
            <person name="Boyd A."/>
            <person name="Carlson A."/>
            <person name="Copeland A."/>
            <person name="Coutinho P.M."/>
            <person name="de Vries R.P."/>
            <person name="Ferreira P."/>
            <person name="Findley K."/>
            <person name="Foster B."/>
            <person name="Gaskell J."/>
            <person name="Glotzer D."/>
            <person name="Gorecki P."/>
            <person name="Heitman J."/>
            <person name="Hesse C."/>
            <person name="Hori C."/>
            <person name="Igarashi K."/>
            <person name="Jurgens J.A."/>
            <person name="Kallen N."/>
            <person name="Kersten P."/>
            <person name="Kohler A."/>
            <person name="Kuees U."/>
            <person name="Kumar T.K.A."/>
            <person name="Kuo A."/>
            <person name="LaButti K."/>
            <person name="Larrondo L.F."/>
            <person name="Lindquist E."/>
            <person name="Ling A."/>
            <person name="Lombard V."/>
            <person name="Lucas S."/>
            <person name="Lundell T."/>
            <person name="Martin R."/>
            <person name="McLaughlin D.J."/>
            <person name="Morgenstern I."/>
            <person name="Morin E."/>
            <person name="Murat C."/>
            <person name="Nagy L.G."/>
            <person name="Nolan M."/>
            <person name="Ohm R.A."/>
            <person name="Patyshakuliyeva A."/>
            <person name="Rokas A."/>
            <person name="Ruiz-Duenas F.J."/>
            <person name="Sabat G."/>
            <person name="Salamov A."/>
            <person name="Samejima M."/>
            <person name="Schmutz J."/>
            <person name="Slot J.C."/>
            <person name="St John F."/>
            <person name="Stenlid J."/>
            <person name="Sun H."/>
            <person name="Sun S."/>
            <person name="Syed K."/>
            <person name="Tsang A."/>
            <person name="Wiebenga A."/>
            <person name="Young D."/>
            <person name="Pisabarro A."/>
            <person name="Eastwood D.C."/>
            <person name="Martin F."/>
            <person name="Cullen D."/>
            <person name="Grigoriev I.V."/>
            <person name="Hibbett D.S."/>
        </authorList>
    </citation>
    <scope>NUCLEOTIDE SEQUENCE [LARGE SCALE GENOMIC DNA]</scope>
    <source>
        <strain evidence="12 13">ATCC 11539</strain>
    </source>
</reference>
<dbReference type="GO" id="GO:1902600">
    <property type="term" value="P:proton transmembrane transport"/>
    <property type="evidence" value="ECO:0007669"/>
    <property type="project" value="InterPro"/>
</dbReference>
<keyword evidence="9" id="KW-0739">Sodium transport</keyword>
<dbReference type="Pfam" id="PF00999">
    <property type="entry name" value="Na_H_Exchanger"/>
    <property type="match status" value="1"/>
</dbReference>
<evidence type="ECO:0000256" key="1">
    <source>
        <dbReference type="ARBA" id="ARBA00004141"/>
    </source>
</evidence>
<dbReference type="RefSeq" id="XP_007860576.1">
    <property type="nucleotide sequence ID" value="XM_007862385.1"/>
</dbReference>
<keyword evidence="6" id="KW-0915">Sodium</keyword>
<evidence type="ECO:0000256" key="10">
    <source>
        <dbReference type="SAM" id="Phobius"/>
    </source>
</evidence>
<feature type="transmembrane region" description="Helical" evidence="10">
    <location>
        <begin position="174"/>
        <end position="195"/>
    </location>
</feature>
<keyword evidence="13" id="KW-1185">Reference proteome</keyword>
<dbReference type="InterPro" id="IPR038770">
    <property type="entry name" value="Na+/solute_symporter_sf"/>
</dbReference>
<dbReference type="OMA" id="TWAITLC"/>
<keyword evidence="7" id="KW-0406">Ion transport</keyword>
<evidence type="ECO:0000256" key="3">
    <source>
        <dbReference type="ARBA" id="ARBA00022449"/>
    </source>
</evidence>
<protein>
    <submittedName>
        <fullName evidence="12">Sodium/hydrogen exchanger</fullName>
    </submittedName>
</protein>
<dbReference type="AlphaFoldDB" id="S7QLA9"/>
<feature type="transmembrane region" description="Helical" evidence="10">
    <location>
        <begin position="101"/>
        <end position="126"/>
    </location>
</feature>
<feature type="transmembrane region" description="Helical" evidence="10">
    <location>
        <begin position="386"/>
        <end position="409"/>
    </location>
</feature>
<dbReference type="HOGENOM" id="CLU_024407_2_1_1"/>
<comment type="subcellular location">
    <subcellularLocation>
        <location evidence="1">Membrane</location>
        <topology evidence="1">Multi-pass membrane protein</topology>
    </subcellularLocation>
</comment>
<feature type="transmembrane region" description="Helical" evidence="10">
    <location>
        <begin position="248"/>
        <end position="267"/>
    </location>
</feature>
<feature type="transmembrane region" description="Helical" evidence="10">
    <location>
        <begin position="348"/>
        <end position="366"/>
    </location>
</feature>
<feature type="transmembrane region" description="Helical" evidence="10">
    <location>
        <begin position="70"/>
        <end position="89"/>
    </location>
</feature>
<evidence type="ECO:0000313" key="12">
    <source>
        <dbReference type="EMBL" id="EPQ60097.1"/>
    </source>
</evidence>
<feature type="transmembrane region" description="Helical" evidence="10">
    <location>
        <begin position="421"/>
        <end position="444"/>
    </location>
</feature>
<dbReference type="EMBL" id="KB469296">
    <property type="protein sequence ID" value="EPQ60097.1"/>
    <property type="molecule type" value="Genomic_DNA"/>
</dbReference>
<dbReference type="InterPro" id="IPR006153">
    <property type="entry name" value="Cation/H_exchanger_TM"/>
</dbReference>
<dbReference type="GO" id="GO:0016020">
    <property type="term" value="C:membrane"/>
    <property type="evidence" value="ECO:0007669"/>
    <property type="project" value="UniProtKB-SubCell"/>
</dbReference>
<dbReference type="GO" id="GO:0015297">
    <property type="term" value="F:antiporter activity"/>
    <property type="evidence" value="ECO:0007669"/>
    <property type="project" value="UniProtKB-KW"/>
</dbReference>
<proteinExistence type="predicted"/>
<feature type="transmembrane region" description="Helical" evidence="10">
    <location>
        <begin position="313"/>
        <end position="336"/>
    </location>
</feature>
<feature type="domain" description="Cation/H+ exchanger transmembrane" evidence="11">
    <location>
        <begin position="46"/>
        <end position="445"/>
    </location>
</feature>
<evidence type="ECO:0000256" key="4">
    <source>
        <dbReference type="ARBA" id="ARBA00022692"/>
    </source>
</evidence>
<feature type="transmembrane region" description="Helical" evidence="10">
    <location>
        <begin position="44"/>
        <end position="64"/>
    </location>
</feature>
<keyword evidence="3" id="KW-0050">Antiport</keyword>
<dbReference type="GeneID" id="19307796"/>
<dbReference type="PANTHER" id="PTHR43562:SF3">
    <property type="entry name" value="SODIUM ION_PROTON EXCHANGER (EUROFUNG)"/>
    <property type="match status" value="1"/>
</dbReference>
<gene>
    <name evidence="12" type="ORF">GLOTRDRAFT_67449</name>
</gene>
<dbReference type="OrthoDB" id="1288932at2759"/>
<feature type="transmembrane region" description="Helical" evidence="10">
    <location>
        <begin position="17"/>
        <end position="37"/>
    </location>
</feature>